<dbReference type="Gene3D" id="3.40.50.80">
    <property type="entry name" value="Nucleotide-binding domain of ferredoxin-NADP reductase (FNR) module"/>
    <property type="match status" value="1"/>
</dbReference>
<dbReference type="SUPFAM" id="SSF63380">
    <property type="entry name" value="Riboflavin synthase domain-like"/>
    <property type="match status" value="1"/>
</dbReference>
<proteinExistence type="predicted"/>
<evidence type="ECO:0000259" key="2">
    <source>
        <dbReference type="PROSITE" id="PS51384"/>
    </source>
</evidence>
<evidence type="ECO:0000313" key="3">
    <source>
        <dbReference type="EMBL" id="WFP17039.1"/>
    </source>
</evidence>
<dbReference type="PANTHER" id="PTHR30157">
    <property type="entry name" value="FERRIC REDUCTASE, NADPH-DEPENDENT"/>
    <property type="match status" value="1"/>
</dbReference>
<dbReference type="Pfam" id="PF08021">
    <property type="entry name" value="FAD_binding_9"/>
    <property type="match status" value="1"/>
</dbReference>
<dbReference type="Gene3D" id="2.40.30.10">
    <property type="entry name" value="Translation factors"/>
    <property type="match status" value="1"/>
</dbReference>
<feature type="compositionally biased region" description="Basic and acidic residues" evidence="1">
    <location>
        <begin position="1"/>
        <end position="10"/>
    </location>
</feature>
<dbReference type="InterPro" id="IPR017927">
    <property type="entry name" value="FAD-bd_FR_type"/>
</dbReference>
<feature type="region of interest" description="Disordered" evidence="1">
    <location>
        <begin position="1"/>
        <end position="50"/>
    </location>
</feature>
<dbReference type="Pfam" id="PF04954">
    <property type="entry name" value="SIP"/>
    <property type="match status" value="1"/>
</dbReference>
<feature type="compositionally biased region" description="Basic residues" evidence="1">
    <location>
        <begin position="11"/>
        <end position="21"/>
    </location>
</feature>
<dbReference type="InterPro" id="IPR017938">
    <property type="entry name" value="Riboflavin_synthase-like_b-brl"/>
</dbReference>
<protein>
    <submittedName>
        <fullName evidence="3">Siderophore-interacting protein</fullName>
    </submittedName>
</protein>
<name>A0ABY8H889_9MICC</name>
<dbReference type="PROSITE" id="PS51384">
    <property type="entry name" value="FAD_FR"/>
    <property type="match status" value="1"/>
</dbReference>
<dbReference type="PANTHER" id="PTHR30157:SF0">
    <property type="entry name" value="NADPH-DEPENDENT FERRIC-CHELATE REDUCTASE"/>
    <property type="match status" value="1"/>
</dbReference>
<feature type="domain" description="FAD-binding FR-type" evidence="2">
    <location>
        <begin position="43"/>
        <end position="171"/>
    </location>
</feature>
<dbReference type="InterPro" id="IPR013113">
    <property type="entry name" value="SIP_FAD-bd"/>
</dbReference>
<dbReference type="InterPro" id="IPR039261">
    <property type="entry name" value="FNR_nucleotide-bd"/>
</dbReference>
<evidence type="ECO:0000313" key="4">
    <source>
        <dbReference type="Proteomes" id="UP001219037"/>
    </source>
</evidence>
<sequence length="289" mass="32704">MKKDKSDKKDKKSSKKLKKAKHGEEQARRSDRPRPIRKVGLRSGIAAMTVQETEPLSPTVQRIVLAPVEPERRPESRQLVGEYVRVVVPPSGAAQIPEPQWRETKHGEWPVWAKPAPPSRKYTIRQFWPESGAIEINVTLHDKGPGTDWARSVLPGETTYVLGPKSGYRVSYDYDFYLMVCDETGLPGVSRWLEQLPSTAQGHVFVQAPSPGSFQQLSAPPGMTVTWLSREDNLSAAVMKLPRPEGEAFAWIAAESTAIRPLRRWMRETWELEKADGYSSGYWKDKTKR</sequence>
<dbReference type="EMBL" id="CP121252">
    <property type="protein sequence ID" value="WFP17039.1"/>
    <property type="molecule type" value="Genomic_DNA"/>
</dbReference>
<keyword evidence="4" id="KW-1185">Reference proteome</keyword>
<dbReference type="CDD" id="cd06193">
    <property type="entry name" value="siderophore_interacting"/>
    <property type="match status" value="1"/>
</dbReference>
<dbReference type="RefSeq" id="WP_278158278.1">
    <property type="nucleotide sequence ID" value="NZ_CP121252.1"/>
</dbReference>
<dbReference type="InterPro" id="IPR007037">
    <property type="entry name" value="SIP_rossman_dom"/>
</dbReference>
<reference evidence="3 4" key="1">
    <citation type="submission" date="2023-04" db="EMBL/GenBank/DDBJ databases">
        <title>Funneling lignin-derived compounds into biodiesel using alkali-halophilic Citricoccus sp. P2.</title>
        <authorList>
            <person name="Luo C.-B."/>
        </authorList>
    </citation>
    <scope>NUCLEOTIDE SEQUENCE [LARGE SCALE GENOMIC DNA]</scope>
    <source>
        <strain evidence="3 4">P2</strain>
    </source>
</reference>
<dbReference type="Proteomes" id="UP001219037">
    <property type="component" value="Chromosome"/>
</dbReference>
<dbReference type="InterPro" id="IPR039374">
    <property type="entry name" value="SIP_fam"/>
</dbReference>
<evidence type="ECO:0000256" key="1">
    <source>
        <dbReference type="SAM" id="MobiDB-lite"/>
    </source>
</evidence>
<organism evidence="3 4">
    <name type="scientific">Citricoccus muralis</name>
    <dbReference type="NCBI Taxonomy" id="169134"/>
    <lineage>
        <taxon>Bacteria</taxon>
        <taxon>Bacillati</taxon>
        <taxon>Actinomycetota</taxon>
        <taxon>Actinomycetes</taxon>
        <taxon>Micrococcales</taxon>
        <taxon>Micrococcaceae</taxon>
        <taxon>Citricoccus</taxon>
    </lineage>
</organism>
<feature type="compositionally biased region" description="Basic and acidic residues" evidence="1">
    <location>
        <begin position="22"/>
        <end position="34"/>
    </location>
</feature>
<gene>
    <name evidence="3" type="ORF">P8192_02630</name>
</gene>
<accession>A0ABY8H889</accession>